<dbReference type="Gene3D" id="3.10.20.370">
    <property type="match status" value="1"/>
</dbReference>
<dbReference type="InterPro" id="IPR041577">
    <property type="entry name" value="RT_RNaseH_2"/>
</dbReference>
<dbReference type="PANTHER" id="PTHR33064:SF37">
    <property type="entry name" value="RIBONUCLEASE H"/>
    <property type="match status" value="1"/>
</dbReference>
<dbReference type="GeneTree" id="ENSGT00970000193798"/>
<proteinExistence type="predicted"/>
<keyword evidence="3" id="KW-1185">Reference proteome</keyword>
<feature type="domain" description="Reverse transcriptase/retrotransposon-derived protein RNase H-like" evidence="1">
    <location>
        <begin position="26"/>
        <end position="111"/>
    </location>
</feature>
<reference evidence="2" key="2">
    <citation type="submission" date="2025-09" db="UniProtKB">
        <authorList>
            <consortium name="Ensembl"/>
        </authorList>
    </citation>
    <scope>IDENTIFICATION</scope>
</reference>
<dbReference type="AlphaFoldDB" id="A0A7M4FI07"/>
<dbReference type="PANTHER" id="PTHR33064">
    <property type="entry name" value="POL PROTEIN"/>
    <property type="match status" value="1"/>
</dbReference>
<dbReference type="Pfam" id="PF17919">
    <property type="entry name" value="RT_RNaseH_2"/>
    <property type="match status" value="1"/>
</dbReference>
<accession>A0A7M4FI07</accession>
<organism evidence="2 3">
    <name type="scientific">Crocodylus porosus</name>
    <name type="common">Saltwater crocodile</name>
    <name type="synonym">Estuarine crocodile</name>
    <dbReference type="NCBI Taxonomy" id="8502"/>
    <lineage>
        <taxon>Eukaryota</taxon>
        <taxon>Metazoa</taxon>
        <taxon>Chordata</taxon>
        <taxon>Craniata</taxon>
        <taxon>Vertebrata</taxon>
        <taxon>Euteleostomi</taxon>
        <taxon>Archelosauria</taxon>
        <taxon>Archosauria</taxon>
        <taxon>Crocodylia</taxon>
        <taxon>Longirostres</taxon>
        <taxon>Crocodylidae</taxon>
        <taxon>Crocodylus</taxon>
    </lineage>
</organism>
<evidence type="ECO:0000259" key="1">
    <source>
        <dbReference type="Pfam" id="PF17919"/>
    </source>
</evidence>
<dbReference type="Proteomes" id="UP000594220">
    <property type="component" value="Unplaced"/>
</dbReference>
<dbReference type="Ensembl" id="ENSCPRT00005028345.1">
    <property type="protein sequence ID" value="ENSCPRP00005024271.1"/>
    <property type="gene ID" value="ENSCPRG00005016869.1"/>
</dbReference>
<dbReference type="InterPro" id="IPR051320">
    <property type="entry name" value="Viral_Replic_Matur_Polypro"/>
</dbReference>
<evidence type="ECO:0000313" key="2">
    <source>
        <dbReference type="Ensembl" id="ENSCPRP00005024271.1"/>
    </source>
</evidence>
<dbReference type="InterPro" id="IPR043502">
    <property type="entry name" value="DNA/RNA_pol_sf"/>
</dbReference>
<sequence>VDTWLCLYSQAIANLTLVNTPEPLPWTSEIKTAFASIKQALSQAPALGLPDFTKPFILFCHEKDRFALAVLTQTHEDKHCPVAYYSSALDPGAARFPPCLRAVAAAAVTVELSSTLILENLSKLLSMDLFHKYQIKKR</sequence>
<name>A0A7M4FI07_CROPO</name>
<dbReference type="OMA" id="HQRTIAY"/>
<reference evidence="2" key="1">
    <citation type="submission" date="2025-08" db="UniProtKB">
        <authorList>
            <consortium name="Ensembl"/>
        </authorList>
    </citation>
    <scope>IDENTIFICATION</scope>
</reference>
<dbReference type="SUPFAM" id="SSF56672">
    <property type="entry name" value="DNA/RNA polymerases"/>
    <property type="match status" value="1"/>
</dbReference>
<protein>
    <recommendedName>
        <fullName evidence="1">Reverse transcriptase/retrotransposon-derived protein RNase H-like domain-containing protein</fullName>
    </recommendedName>
</protein>
<evidence type="ECO:0000313" key="3">
    <source>
        <dbReference type="Proteomes" id="UP000594220"/>
    </source>
</evidence>